<evidence type="ECO:0000256" key="4">
    <source>
        <dbReference type="ARBA" id="ARBA00005832"/>
    </source>
</evidence>
<evidence type="ECO:0000256" key="6">
    <source>
        <dbReference type="ARBA" id="ARBA00022685"/>
    </source>
</evidence>
<reference evidence="11 12" key="1">
    <citation type="journal article" date="2019" name="Sci. Data">
        <title>Hybrid genome assembly and annotation of Danionella translucida.</title>
        <authorList>
            <person name="Kadobianskyi M."/>
            <person name="Schulze L."/>
            <person name="Schuelke M."/>
            <person name="Judkewitz B."/>
        </authorList>
    </citation>
    <scope>NUCLEOTIDE SEQUENCE [LARGE SCALE GENOMIC DNA]</scope>
    <source>
        <strain evidence="11 12">Bolton</strain>
    </source>
</reference>
<evidence type="ECO:0000256" key="2">
    <source>
        <dbReference type="ARBA" id="ARBA00003192"/>
    </source>
</evidence>
<keyword evidence="5" id="KW-0964">Secreted</keyword>
<dbReference type="PANTHER" id="PTHR11416">
    <property type="entry name" value="PRO-OPIOMELANOCORTIN"/>
    <property type="match status" value="1"/>
</dbReference>
<dbReference type="PRINTS" id="PR00383">
    <property type="entry name" value="MELANOCORTIN"/>
</dbReference>
<gene>
    <name evidence="11" type="ORF">DNTS_002197</name>
</gene>
<dbReference type="STRING" id="623744.A0A553QAF9"/>
<feature type="compositionally biased region" description="Acidic residues" evidence="9">
    <location>
        <begin position="167"/>
        <end position="180"/>
    </location>
</feature>
<dbReference type="SMART" id="SM01363">
    <property type="entry name" value="ACTH_domain"/>
    <property type="match status" value="2"/>
</dbReference>
<evidence type="ECO:0000256" key="7">
    <source>
        <dbReference type="ARBA" id="ARBA00022702"/>
    </source>
</evidence>
<sequence length="250" mass="28614">MKGKVLAGNFPREASDPPDLSVLEGLRHLYKRAELIQTEPRIRMLGASWLVAAAVLCLNGPSAKARCSDPIGCLSIESTEQKLQCIRQCRFERESSRVSPSEDQRIEEQLEEGSLRILLSALSPLSNELDITPHSNQRRSYSMEHFRWGKPMGRKRRPVKVFTGNQVDDEDEHEEPEEDENIHVERRQSPNVQVQQRNNPKNNGRYRMTHFRWSAPPEKRYGGLASPYLQQSEDSLITLLRNVISDGQDV</sequence>
<evidence type="ECO:0000259" key="10">
    <source>
        <dbReference type="SMART" id="SM01363"/>
    </source>
</evidence>
<evidence type="ECO:0000313" key="11">
    <source>
        <dbReference type="EMBL" id="TRY86921.1"/>
    </source>
</evidence>
<dbReference type="PANTHER" id="PTHR11416:SF7">
    <property type="entry name" value="PRO-OPIOMELANOCORTIN"/>
    <property type="match status" value="1"/>
</dbReference>
<dbReference type="Pfam" id="PF00976">
    <property type="entry name" value="ACTH_domain"/>
    <property type="match status" value="2"/>
</dbReference>
<dbReference type="InterPro" id="IPR050878">
    <property type="entry name" value="POMC-derived_peptides"/>
</dbReference>
<dbReference type="AlphaFoldDB" id="A0A553QAF9"/>
<name>A0A553QAF9_9TELE</name>
<proteinExistence type="inferred from homology"/>
<comment type="function">
    <text evidence="1">Stimulates the adrenal glands to release cortisol.</text>
</comment>
<dbReference type="InterPro" id="IPR001941">
    <property type="entry name" value="PMOC"/>
</dbReference>
<dbReference type="Pfam" id="PF08035">
    <property type="entry name" value="Op_neuropeptide"/>
    <property type="match status" value="1"/>
</dbReference>
<comment type="subcellular location">
    <subcellularLocation>
        <location evidence="3">Secreted</location>
    </subcellularLocation>
</comment>
<feature type="compositionally biased region" description="Polar residues" evidence="9">
    <location>
        <begin position="189"/>
        <end position="202"/>
    </location>
</feature>
<evidence type="ECO:0000256" key="8">
    <source>
        <dbReference type="ARBA" id="ARBA00023205"/>
    </source>
</evidence>
<keyword evidence="12" id="KW-1185">Reference proteome</keyword>
<dbReference type="EMBL" id="SRMA01026171">
    <property type="protein sequence ID" value="TRY86921.1"/>
    <property type="molecule type" value="Genomic_DNA"/>
</dbReference>
<dbReference type="InterPro" id="IPR013532">
    <property type="entry name" value="Opioid_neuropept"/>
</dbReference>
<dbReference type="GO" id="GO:0005184">
    <property type="term" value="F:neuropeptide hormone activity"/>
    <property type="evidence" value="ECO:0007669"/>
    <property type="project" value="TreeGrafter"/>
</dbReference>
<organism evidence="11 12">
    <name type="scientific">Danionella cerebrum</name>
    <dbReference type="NCBI Taxonomy" id="2873325"/>
    <lineage>
        <taxon>Eukaryota</taxon>
        <taxon>Metazoa</taxon>
        <taxon>Chordata</taxon>
        <taxon>Craniata</taxon>
        <taxon>Vertebrata</taxon>
        <taxon>Euteleostomi</taxon>
        <taxon>Actinopterygii</taxon>
        <taxon>Neopterygii</taxon>
        <taxon>Teleostei</taxon>
        <taxon>Ostariophysi</taxon>
        <taxon>Cypriniformes</taxon>
        <taxon>Danionidae</taxon>
        <taxon>Danioninae</taxon>
        <taxon>Danionella</taxon>
    </lineage>
</organism>
<dbReference type="Proteomes" id="UP000316079">
    <property type="component" value="Unassembled WGS sequence"/>
</dbReference>
<dbReference type="GO" id="GO:0007218">
    <property type="term" value="P:neuropeptide signaling pathway"/>
    <property type="evidence" value="ECO:0007669"/>
    <property type="project" value="UniProtKB-KW"/>
</dbReference>
<keyword evidence="7" id="KW-0372">Hormone</keyword>
<dbReference type="InterPro" id="IPR013531">
    <property type="entry name" value="Mcrtin_ACTH_cent"/>
</dbReference>
<comment type="similarity">
    <text evidence="4">Belongs to the POMC family.</text>
</comment>
<comment type="function">
    <text evidence="2">Endogenous opiate.</text>
</comment>
<feature type="domain" description="Pro-opiomelanocortin/corticotropin ACTH central region" evidence="10">
    <location>
        <begin position="140"/>
        <end position="179"/>
    </location>
</feature>
<comment type="caution">
    <text evidence="11">The sequence shown here is derived from an EMBL/GenBank/DDBJ whole genome shotgun (WGS) entry which is preliminary data.</text>
</comment>
<dbReference type="GO" id="GO:0005576">
    <property type="term" value="C:extracellular region"/>
    <property type="evidence" value="ECO:0007669"/>
    <property type="project" value="UniProtKB-SubCell"/>
</dbReference>
<accession>A0A553QAF9</accession>
<evidence type="ECO:0000256" key="5">
    <source>
        <dbReference type="ARBA" id="ARBA00022525"/>
    </source>
</evidence>
<keyword evidence="8" id="KW-0257">Endorphin</keyword>
<feature type="region of interest" description="Disordered" evidence="9">
    <location>
        <begin position="164"/>
        <end position="207"/>
    </location>
</feature>
<evidence type="ECO:0000256" key="1">
    <source>
        <dbReference type="ARBA" id="ARBA00002965"/>
    </source>
</evidence>
<evidence type="ECO:0000256" key="9">
    <source>
        <dbReference type="SAM" id="MobiDB-lite"/>
    </source>
</evidence>
<feature type="domain" description="Pro-opiomelanocortin/corticotropin ACTH central region" evidence="10">
    <location>
        <begin position="205"/>
        <end position="243"/>
    </location>
</feature>
<dbReference type="OrthoDB" id="8962839at2759"/>
<keyword evidence="6" id="KW-0165">Cleavage on pair of basic residues</keyword>
<protein>
    <recommendedName>
        <fullName evidence="10">Pro-opiomelanocortin/corticotropin ACTH central region domain-containing protein</fullName>
    </recommendedName>
</protein>
<evidence type="ECO:0000313" key="12">
    <source>
        <dbReference type="Proteomes" id="UP000316079"/>
    </source>
</evidence>
<evidence type="ECO:0000256" key="3">
    <source>
        <dbReference type="ARBA" id="ARBA00004613"/>
    </source>
</evidence>